<dbReference type="OrthoDB" id="5441804at2"/>
<dbReference type="EMBL" id="JH600068">
    <property type="protein sequence ID" value="EIG52740.1"/>
    <property type="molecule type" value="Genomic_DNA"/>
</dbReference>
<dbReference type="eggNOG" id="ENOG502ZB0Q">
    <property type="taxonomic scope" value="Bacteria"/>
</dbReference>
<organism evidence="1">
    <name type="scientific">Desulfovibrio sp. U5L</name>
    <dbReference type="NCBI Taxonomy" id="596152"/>
    <lineage>
        <taxon>Bacteria</taxon>
        <taxon>Pseudomonadati</taxon>
        <taxon>Thermodesulfobacteriota</taxon>
        <taxon>Desulfovibrionia</taxon>
        <taxon>Desulfovibrionales</taxon>
        <taxon>Desulfovibrionaceae</taxon>
        <taxon>Desulfovibrio</taxon>
    </lineage>
</organism>
<dbReference type="HOGENOM" id="CLU_713165_0_0_7"/>
<gene>
    <name evidence="1" type="ORF">DesU5LDRAFT_1039</name>
</gene>
<dbReference type="InterPro" id="IPR017850">
    <property type="entry name" value="Alkaline_phosphatase_core_sf"/>
</dbReference>
<sequence length="381" mass="41724">MSLAILDARQWQQVVDLRSGYKIEADSPLVGTVKGVLARHPFPGDRDPRGNAWVTDTALDLIDRYDPGFAFLTYARQYYSSRYSPLTATEREEMREAAFAEVERFARESGFATVIVGTGGMTRAVAPIDLTGLDGLAVASNWSARYAGLYGLSARDMDRLLGHPDLERVASREEILELFGGGPDDGGRLPEQMAVARTGRYFNTTSLRRLVMLPAPSPVVPVSANLDGVASITDVKGAVLARLGREKVAIALLEGLGCEDFTVPFTACRNGRGWYCYEPGDSQYLALTTGGHRVFEHNGGYRYYLDDIERKPYPFSGYFTTLPSGTIGEAYPGRSIAVGNRSMFMHVTTGCDIACECFARNLYNQGLMAVIHRQDKPAGAQ</sequence>
<dbReference type="STRING" id="596152.DesU5LDRAFT_1039"/>
<proteinExistence type="predicted"/>
<dbReference type="AlphaFoldDB" id="I2PYY4"/>
<dbReference type="SUPFAM" id="SSF53649">
    <property type="entry name" value="Alkaline phosphatase-like"/>
    <property type="match status" value="1"/>
</dbReference>
<accession>I2PYY4</accession>
<protein>
    <submittedName>
        <fullName evidence="1">Uncharacterized protein</fullName>
    </submittedName>
</protein>
<reference evidence="1" key="1">
    <citation type="submission" date="2011-11" db="EMBL/GenBank/DDBJ databases">
        <title>Improved High-Quality Draft sequence of Desulfovibrio sp. U5L.</title>
        <authorList>
            <consortium name="US DOE Joint Genome Institute"/>
            <person name="Lucas S."/>
            <person name="Han J."/>
            <person name="Lapidus A."/>
            <person name="Cheng J.-F."/>
            <person name="Goodwin L."/>
            <person name="Pitluck S."/>
            <person name="Peters L."/>
            <person name="Ovchinnikova G."/>
            <person name="Held B."/>
            <person name="Detter J.C."/>
            <person name="Han C."/>
            <person name="Tapia R."/>
            <person name="Land M."/>
            <person name="Hauser L."/>
            <person name="Kyrpides N."/>
            <person name="Ivanova N."/>
            <person name="Pagani I."/>
            <person name="Gabster J."/>
            <person name="Walker C."/>
            <person name="Stolyar S."/>
            <person name="Stahl D."/>
            <person name="Arkin A."/>
            <person name="Dehal P."/>
            <person name="Hazen T."/>
            <person name="Woyke T."/>
        </authorList>
    </citation>
    <scope>NUCLEOTIDE SEQUENCE [LARGE SCALE GENOMIC DNA]</scope>
    <source>
        <strain evidence="1">U5L</strain>
    </source>
</reference>
<name>I2PYY4_9BACT</name>
<evidence type="ECO:0000313" key="1">
    <source>
        <dbReference type="EMBL" id="EIG52740.1"/>
    </source>
</evidence>